<dbReference type="EC" id="2.7.7.47" evidence="3 7"/>
<feature type="domain" description="Polymerase beta nucleotidyltransferase" evidence="9">
    <location>
        <begin position="17"/>
        <end position="72"/>
    </location>
</feature>
<dbReference type="NCBIfam" id="NF010309">
    <property type="entry name" value="PRK13746.1"/>
    <property type="match status" value="1"/>
</dbReference>
<keyword evidence="7" id="KW-0067">ATP-binding</keyword>
<evidence type="ECO:0000256" key="6">
    <source>
        <dbReference type="ARBA" id="ARBA00048566"/>
    </source>
</evidence>
<keyword evidence="1 7" id="KW-0808">Transferase</keyword>
<evidence type="ECO:0000256" key="5">
    <source>
        <dbReference type="ARBA" id="ARBA00047831"/>
    </source>
</evidence>
<comment type="catalytic activity">
    <reaction evidence="5 7">
        <text>spectinomycin + ATP = 9-O-adenylylspectinomycin + diphosphate</text>
        <dbReference type="Rhea" id="RHEA:63228"/>
        <dbReference type="ChEBI" id="CHEBI:30616"/>
        <dbReference type="ChEBI" id="CHEBI:33019"/>
        <dbReference type="ChEBI" id="CHEBI:146260"/>
        <dbReference type="ChEBI" id="CHEBI:146261"/>
    </reaction>
</comment>
<dbReference type="AlphaFoldDB" id="A0A1P8A7D6"/>
<dbReference type="GO" id="GO:0009012">
    <property type="term" value="F:aminoglycoside 3''-adenylyltransferase activity"/>
    <property type="evidence" value="ECO:0007669"/>
    <property type="project" value="UniProtKB-EC"/>
</dbReference>
<accession>A0A1P8A7D6</accession>
<dbReference type="CDD" id="cd05403">
    <property type="entry name" value="NT_KNTase_like"/>
    <property type="match status" value="1"/>
</dbReference>
<dbReference type="RefSeq" id="WP_135091681.1">
    <property type="nucleotide sequence ID" value="NZ_JAPZXG010000023.1"/>
</dbReference>
<dbReference type="GO" id="GO:0005524">
    <property type="term" value="F:ATP binding"/>
    <property type="evidence" value="ECO:0007669"/>
    <property type="project" value="UniProtKB-KW"/>
</dbReference>
<name>A0A1P8A7D6_PROMI</name>
<evidence type="ECO:0000259" key="9">
    <source>
        <dbReference type="Pfam" id="PF18765"/>
    </source>
</evidence>
<dbReference type="InterPro" id="IPR041633">
    <property type="entry name" value="Polbeta"/>
</dbReference>
<dbReference type="Gene3D" id="3.30.460.10">
    <property type="entry name" value="Beta Polymerase, domain 2"/>
    <property type="match status" value="1"/>
</dbReference>
<feature type="domain" description="Adenylyltransferase AadA C-terminal" evidence="8">
    <location>
        <begin position="152"/>
        <end position="243"/>
    </location>
</feature>
<keyword evidence="2 7" id="KW-0046">Antibiotic resistance</keyword>
<dbReference type="NCBIfam" id="NF012157">
    <property type="entry name" value="ANT_3pp_I"/>
    <property type="match status" value="1"/>
</dbReference>
<evidence type="ECO:0000256" key="4">
    <source>
        <dbReference type="ARBA" id="ARBA00035252"/>
    </source>
</evidence>
<evidence type="ECO:0000256" key="2">
    <source>
        <dbReference type="ARBA" id="ARBA00023251"/>
    </source>
</evidence>
<protein>
    <recommendedName>
        <fullName evidence="4 7">Aminoglycoside (3'') (9) adenylyltransferase</fullName>
        <ecNumber evidence="3 7">2.7.7.47</ecNumber>
    </recommendedName>
</protein>
<dbReference type="InterPro" id="IPR025184">
    <property type="entry name" value="AadA_C"/>
</dbReference>
<dbReference type="EMBL" id="KU871396">
    <property type="protein sequence ID" value="AMR60772.1"/>
    <property type="molecule type" value="Genomic_DNA"/>
</dbReference>
<dbReference type="PIRSF" id="PIRSF000819">
    <property type="entry name" value="Streptomycin_3-adenylyltransf"/>
    <property type="match status" value="1"/>
</dbReference>
<evidence type="ECO:0000313" key="10">
    <source>
        <dbReference type="EMBL" id="AMR60772.1"/>
    </source>
</evidence>
<evidence type="ECO:0000259" key="8">
    <source>
        <dbReference type="Pfam" id="PF13427"/>
    </source>
</evidence>
<evidence type="ECO:0000256" key="1">
    <source>
        <dbReference type="ARBA" id="ARBA00022679"/>
    </source>
</evidence>
<comment type="catalytic activity">
    <reaction evidence="6 7">
        <text>streptomycin + ATP = 3''-O-adenylylstreptomycin + diphosphate</text>
        <dbReference type="Rhea" id="RHEA:20245"/>
        <dbReference type="ChEBI" id="CHEBI:30616"/>
        <dbReference type="ChEBI" id="CHEBI:33019"/>
        <dbReference type="ChEBI" id="CHEBI:58007"/>
        <dbReference type="ChEBI" id="CHEBI:58605"/>
        <dbReference type="EC" id="2.7.7.47"/>
    </reaction>
</comment>
<dbReference type="GO" id="GO:0046677">
    <property type="term" value="P:response to antibiotic"/>
    <property type="evidence" value="ECO:0007669"/>
    <property type="project" value="UniProtKB-KW"/>
</dbReference>
<evidence type="ECO:0000256" key="3">
    <source>
        <dbReference type="ARBA" id="ARBA00035126"/>
    </source>
</evidence>
<dbReference type="Pfam" id="PF18765">
    <property type="entry name" value="Polbeta"/>
    <property type="match status" value="1"/>
</dbReference>
<geneLocation type="plasmid" evidence="10">
    <name>p10797_OXA-58</name>
</geneLocation>
<keyword evidence="11" id="KW-0614">Plasmid</keyword>
<dbReference type="InterPro" id="IPR043519">
    <property type="entry name" value="NT_sf"/>
</dbReference>
<dbReference type="Pfam" id="PF13427">
    <property type="entry name" value="AadA_C"/>
    <property type="match status" value="1"/>
</dbReference>
<evidence type="ECO:0000313" key="11">
    <source>
        <dbReference type="EMBL" id="AMR60777.1"/>
    </source>
</evidence>
<dbReference type="GO" id="GO:0070566">
    <property type="term" value="F:adenylyltransferase activity"/>
    <property type="evidence" value="ECO:0007669"/>
    <property type="project" value="InterPro"/>
</dbReference>
<reference evidence="11" key="1">
    <citation type="journal article" date="2017" name="J. Antimicrob. Chemother.">
        <title>Dissemination of blaOXA-58 in Proteus mirabilis isolates from Germany.</title>
        <authorList>
            <person name="Lange F."/>
            <person name="Pfennigwerth N."/>
            <person name="Gerigk S."/>
            <person name="Gohlke F."/>
            <person name="Oberdorfer K."/>
            <person name="Purr I."/>
            <person name="Wohanka N."/>
            <person name="Roggenkamp A."/>
            <person name="Gatermann S.G."/>
            <person name="Kaase M."/>
        </authorList>
    </citation>
    <scope>NUCLEOTIDE SEQUENCE</scope>
    <source>
        <strain evidence="10">NRZ-10797</strain>
        <strain evidence="11">NRZ-13153</strain>
        <plasmid evidence="10">p10797_OXA-58</plasmid>
        <plasmid evidence="11">p13153-OXA-58</plasmid>
    </source>
</reference>
<geneLocation type="plasmid" evidence="11">
    <name>p13153-OXA-58</name>
</geneLocation>
<gene>
    <name evidence="11" type="primary">aadA14</name>
</gene>
<keyword evidence="7" id="KW-0547">Nucleotide-binding</keyword>
<keyword evidence="7" id="KW-0548">Nucleotidyltransferase</keyword>
<dbReference type="SUPFAM" id="SSF81301">
    <property type="entry name" value="Nucleotidyltransferase"/>
    <property type="match status" value="1"/>
</dbReference>
<dbReference type="InterPro" id="IPR024172">
    <property type="entry name" value="AadA/Aad9"/>
</dbReference>
<evidence type="ECO:0000256" key="7">
    <source>
        <dbReference type="PIRNR" id="PIRNR000819"/>
    </source>
</evidence>
<proteinExistence type="predicted"/>
<dbReference type="EMBL" id="KU871397">
    <property type="protein sequence ID" value="AMR60777.1"/>
    <property type="molecule type" value="Genomic_DNA"/>
</dbReference>
<sequence length="261" mass="29136">MTNKPPESIAEQVSEARSILENHLETIQAIHLFGSAVDGGLKPFSDIDLLVTVGTPLNESTRAALMSDLLAVSAFPGTDSKRRALEVTVLTQEDVVPWRYPAKRQMQFGEWLRDDINARTFEPALMDHDLAILLTKVRRHSVALYGPAAHEFFDEIPVVDVQRSLLETLTLWTTEADWKGDERNIVLALVRIWYTAMTGEITSKVAAADWALQRLPREIKSVVIAARDAYLGLEAADLAAYPKERADLRNHIHSSVTAKLQ</sequence>
<organism evidence="11">
    <name type="scientific">Proteus mirabilis</name>
    <dbReference type="NCBI Taxonomy" id="584"/>
    <lineage>
        <taxon>Bacteria</taxon>
        <taxon>Pseudomonadati</taxon>
        <taxon>Pseudomonadota</taxon>
        <taxon>Gammaproteobacteria</taxon>
        <taxon>Enterobacterales</taxon>
        <taxon>Morganellaceae</taxon>
        <taxon>Proteus</taxon>
    </lineage>
</organism>